<dbReference type="OrthoDB" id="8910532at2"/>
<dbReference type="STRING" id="85643.Tmz1t_0269"/>
<dbReference type="Proteomes" id="UP000002186">
    <property type="component" value="Chromosome"/>
</dbReference>
<keyword evidence="1" id="KW-0472">Membrane</keyword>
<sequence>MAVKRAFPTYFSARWNGHRPARSLFWWDLTIVGTLVNGVMGLIALILLAKGVDGSVWLALHLLLIPYNLFLVFSVHRNTGSNLIHRGGSIAWFGCTLLV</sequence>
<dbReference type="AlphaFoldDB" id="C4ZML8"/>
<reference evidence="2 3" key="2">
    <citation type="journal article" date="2012" name="Stand. Genomic Sci.">
        <title>Complete genome sequence of Thauera aminoaromatica strain MZ1T.</title>
        <authorList>
            <person name="Jiang K."/>
            <person name="Sanseverino J."/>
            <person name="Chauhan A."/>
            <person name="Lucas S."/>
            <person name="Copeland A."/>
            <person name="Lapidus A."/>
            <person name="Del Rio T.G."/>
            <person name="Dalin E."/>
            <person name="Tice H."/>
            <person name="Bruce D."/>
            <person name="Goodwin L."/>
            <person name="Pitluck S."/>
            <person name="Sims D."/>
            <person name="Brettin T."/>
            <person name="Detter J.C."/>
            <person name="Han C."/>
            <person name="Chang Y.J."/>
            <person name="Larimer F."/>
            <person name="Land M."/>
            <person name="Hauser L."/>
            <person name="Kyrpides N.C."/>
            <person name="Mikhailova N."/>
            <person name="Moser S."/>
            <person name="Jegier P."/>
            <person name="Close D."/>
            <person name="Debruyn J.M."/>
            <person name="Wang Y."/>
            <person name="Layton A.C."/>
            <person name="Allen M.S."/>
            <person name="Sayler G.S."/>
        </authorList>
    </citation>
    <scope>NUCLEOTIDE SEQUENCE [LARGE SCALE GENOMIC DNA]</scope>
    <source>
        <strain evidence="2 3">MZ1T</strain>
    </source>
</reference>
<organism evidence="2 3">
    <name type="scientific">Thauera aminoaromatica</name>
    <dbReference type="NCBI Taxonomy" id="164330"/>
    <lineage>
        <taxon>Bacteria</taxon>
        <taxon>Pseudomonadati</taxon>
        <taxon>Pseudomonadota</taxon>
        <taxon>Betaproteobacteria</taxon>
        <taxon>Rhodocyclales</taxon>
        <taxon>Zoogloeaceae</taxon>
        <taxon>Thauera</taxon>
    </lineage>
</organism>
<evidence type="ECO:0000313" key="2">
    <source>
        <dbReference type="EMBL" id="ACK53062.1"/>
    </source>
</evidence>
<evidence type="ECO:0000256" key="1">
    <source>
        <dbReference type="SAM" id="Phobius"/>
    </source>
</evidence>
<name>C4ZML8_THASP</name>
<proteinExistence type="predicted"/>
<keyword evidence="1" id="KW-0812">Transmembrane</keyword>
<protein>
    <submittedName>
        <fullName evidence="2">Uncharacterized protein</fullName>
    </submittedName>
</protein>
<feature type="transmembrane region" description="Helical" evidence="1">
    <location>
        <begin position="24"/>
        <end position="49"/>
    </location>
</feature>
<reference evidence="3" key="1">
    <citation type="submission" date="2009-05" db="EMBL/GenBank/DDBJ databases">
        <title>Complete sequence of chromosome of Thauera sp. MZ1T.</title>
        <authorList>
            <consortium name="US DOE Joint Genome Institute"/>
            <person name="Lucas S."/>
            <person name="Copeland A."/>
            <person name="Lapidus A."/>
            <person name="Glavina del Rio T."/>
            <person name="Dalin E."/>
            <person name="Tice H."/>
            <person name="Bruce D."/>
            <person name="Goodwin L."/>
            <person name="Pitluck S."/>
            <person name="Sims D."/>
            <person name="Brettin T."/>
            <person name="Detter J.C."/>
            <person name="Han C."/>
            <person name="Larimer F."/>
            <person name="Land M."/>
            <person name="Hauser L."/>
            <person name="Kyrpides N."/>
            <person name="Mikhailova N."/>
            <person name="Sayler G.S."/>
        </authorList>
    </citation>
    <scope>NUCLEOTIDE SEQUENCE [LARGE SCALE GENOMIC DNA]</scope>
    <source>
        <strain evidence="3">MZ1T</strain>
    </source>
</reference>
<dbReference type="RefSeq" id="WP_012584329.1">
    <property type="nucleotide sequence ID" value="NC_011662.2"/>
</dbReference>
<keyword evidence="3" id="KW-1185">Reference proteome</keyword>
<evidence type="ECO:0000313" key="3">
    <source>
        <dbReference type="Proteomes" id="UP000002186"/>
    </source>
</evidence>
<accession>C4ZML8</accession>
<dbReference type="EMBL" id="CP001281">
    <property type="protein sequence ID" value="ACK53062.1"/>
    <property type="molecule type" value="Genomic_DNA"/>
</dbReference>
<feature type="transmembrane region" description="Helical" evidence="1">
    <location>
        <begin position="55"/>
        <end position="76"/>
    </location>
</feature>
<dbReference type="HOGENOM" id="CLU_2343448_0_0_4"/>
<dbReference type="KEGG" id="tmz:Tmz1t_0269"/>
<gene>
    <name evidence="2" type="ordered locus">Tmz1t_0269</name>
</gene>
<keyword evidence="1" id="KW-1133">Transmembrane helix</keyword>